<name>A0A2T1FSI1_9CYAN</name>
<dbReference type="SUPFAM" id="SSF69593">
    <property type="entry name" value="Glycerol-3-phosphate (1)-acyltransferase"/>
    <property type="match status" value="1"/>
</dbReference>
<dbReference type="GO" id="GO:0016746">
    <property type="term" value="F:acyltransferase activity"/>
    <property type="evidence" value="ECO:0007669"/>
    <property type="project" value="UniProtKB-KW"/>
</dbReference>
<evidence type="ECO:0000313" key="3">
    <source>
        <dbReference type="Proteomes" id="UP000238937"/>
    </source>
</evidence>
<keyword evidence="2" id="KW-0012">Acyltransferase</keyword>
<protein>
    <submittedName>
        <fullName evidence="2">Glycerol acyltransferase</fullName>
    </submittedName>
</protein>
<keyword evidence="2" id="KW-0808">Transferase</keyword>
<proteinExistence type="predicted"/>
<dbReference type="RefSeq" id="WP_106310897.1">
    <property type="nucleotide sequence ID" value="NZ_PVWO01000450.1"/>
</dbReference>
<dbReference type="OrthoDB" id="524611at2"/>
<comment type="caution">
    <text evidence="2">The sequence shown here is derived from an EMBL/GenBank/DDBJ whole genome shotgun (WGS) entry which is preliminary data.</text>
</comment>
<accession>A0A2T1FSI1</accession>
<evidence type="ECO:0000259" key="1">
    <source>
        <dbReference type="SMART" id="SM00563"/>
    </source>
</evidence>
<dbReference type="Pfam" id="PF01553">
    <property type="entry name" value="Acyltransferase"/>
    <property type="match status" value="1"/>
</dbReference>
<dbReference type="Proteomes" id="UP000238937">
    <property type="component" value="Unassembled WGS sequence"/>
</dbReference>
<dbReference type="EMBL" id="PVWO01000450">
    <property type="protein sequence ID" value="PSB47911.1"/>
    <property type="molecule type" value="Genomic_DNA"/>
</dbReference>
<reference evidence="2 3" key="1">
    <citation type="submission" date="2018-03" db="EMBL/GenBank/DDBJ databases">
        <title>The ancient ancestry and fast evolution of plastids.</title>
        <authorList>
            <person name="Moore K.R."/>
            <person name="Magnabosco C."/>
            <person name="Momper L."/>
            <person name="Gold D.A."/>
            <person name="Bosak T."/>
            <person name="Fournier G.P."/>
        </authorList>
    </citation>
    <scope>NUCLEOTIDE SEQUENCE [LARGE SCALE GENOMIC DNA]</scope>
    <source>
        <strain evidence="2 3">CCALA 037</strain>
    </source>
</reference>
<organism evidence="2 3">
    <name type="scientific">Chamaesiphon polymorphus CCALA 037</name>
    <dbReference type="NCBI Taxonomy" id="2107692"/>
    <lineage>
        <taxon>Bacteria</taxon>
        <taxon>Bacillati</taxon>
        <taxon>Cyanobacteriota</taxon>
        <taxon>Cyanophyceae</taxon>
        <taxon>Gomontiellales</taxon>
        <taxon>Chamaesiphonaceae</taxon>
        <taxon>Chamaesiphon</taxon>
    </lineage>
</organism>
<evidence type="ECO:0000313" key="2">
    <source>
        <dbReference type="EMBL" id="PSB47911.1"/>
    </source>
</evidence>
<dbReference type="AlphaFoldDB" id="A0A2T1FSI1"/>
<gene>
    <name evidence="2" type="ORF">C7B77_24095</name>
</gene>
<sequence>MPQIIKAQPPLPFLSPKLNLLVLRLVTWVLPYWLKHKLHIVDIDVTDIDRLVEVYKQSQMGRLRLIMAFRHPSSDDSFCLGYLLTRILPAAARRHRIALTSPVFAHFVYDRGIPRWAGKIVGWLYPRLGGIPIHRGQADRLGLKTARDLLVNGKMPLAIAPEGGTNGHSELVSPLEPGAAQIGFWALEDLVTAGREEDVLVVPIGIQYYYLNEPWEKLEETIHQLERECGLTVSRRDTIVAIRQSDGRPLRKLLYDRFYRLSQHLLYQMENFYAQFYQYHIPERPPLEQAISRTEISQRLQNLLDFALQVSESYFNLEPQGTKIDRCRRIEQAGWDWIYREELNLPNNLSPVSLKLADRIATESDLRMWNMRIVENFLAITGSYVKDRPTLERFAEMTLLLWDLVAQIKGEKPRNRPVIGERRVQITICNPIPLSDYWDRYKSGRRQAKQATTDLTQEIQTSMEGTVDRG</sequence>
<dbReference type="InterPro" id="IPR002123">
    <property type="entry name" value="Plipid/glycerol_acylTrfase"/>
</dbReference>
<dbReference type="SMART" id="SM00563">
    <property type="entry name" value="PlsC"/>
    <property type="match status" value="1"/>
</dbReference>
<keyword evidence="3" id="KW-1185">Reference proteome</keyword>
<feature type="domain" description="Phospholipid/glycerol acyltransferase" evidence="1">
    <location>
        <begin position="65"/>
        <end position="209"/>
    </location>
</feature>